<dbReference type="Proteomes" id="UP000292027">
    <property type="component" value="Unassembled WGS sequence"/>
</dbReference>
<dbReference type="PRINTS" id="PR00420">
    <property type="entry name" value="RNGMNOXGNASE"/>
</dbReference>
<evidence type="ECO:0000256" key="3">
    <source>
        <dbReference type="ARBA" id="ARBA00022827"/>
    </source>
</evidence>
<dbReference type="InterPro" id="IPR036188">
    <property type="entry name" value="FAD/NAD-bd_sf"/>
</dbReference>
<dbReference type="GO" id="GO:0016709">
    <property type="term" value="F:oxidoreductase activity, acting on paired donors, with incorporation or reduction of molecular oxygen, NAD(P)H as one donor, and incorporation of one atom of oxygen"/>
    <property type="evidence" value="ECO:0007669"/>
    <property type="project" value="UniProtKB-ARBA"/>
</dbReference>
<dbReference type="OrthoDB" id="3316391at2"/>
<proteinExistence type="predicted"/>
<evidence type="ECO:0000256" key="1">
    <source>
        <dbReference type="ARBA" id="ARBA00001974"/>
    </source>
</evidence>
<evidence type="ECO:0000313" key="6">
    <source>
        <dbReference type="Proteomes" id="UP000292027"/>
    </source>
</evidence>
<comment type="caution">
    <text evidence="5">The sequence shown here is derived from an EMBL/GenBank/DDBJ whole genome shotgun (WGS) entry which is preliminary data.</text>
</comment>
<name>A0A4Q7WY57_9ACTN</name>
<feature type="domain" description="FAD-binding" evidence="4">
    <location>
        <begin position="2"/>
        <end position="357"/>
    </location>
</feature>
<evidence type="ECO:0000256" key="2">
    <source>
        <dbReference type="ARBA" id="ARBA00022630"/>
    </source>
</evidence>
<evidence type="ECO:0000313" key="5">
    <source>
        <dbReference type="EMBL" id="RZU14279.1"/>
    </source>
</evidence>
<gene>
    <name evidence="5" type="ORF">EV645_5150</name>
</gene>
<dbReference type="PANTHER" id="PTHR43004:SF19">
    <property type="entry name" value="BINDING MONOOXYGENASE, PUTATIVE (JCVI)-RELATED"/>
    <property type="match status" value="1"/>
</dbReference>
<keyword evidence="3" id="KW-0274">FAD</keyword>
<organism evidence="5 6">
    <name type="scientific">Kribbella rubisoli</name>
    <dbReference type="NCBI Taxonomy" id="3075929"/>
    <lineage>
        <taxon>Bacteria</taxon>
        <taxon>Bacillati</taxon>
        <taxon>Actinomycetota</taxon>
        <taxon>Actinomycetes</taxon>
        <taxon>Propionibacteriales</taxon>
        <taxon>Kribbellaceae</taxon>
        <taxon>Kribbella</taxon>
    </lineage>
</organism>
<dbReference type="Gene3D" id="3.30.70.2450">
    <property type="match status" value="1"/>
</dbReference>
<keyword evidence="2" id="KW-0285">Flavoprotein</keyword>
<dbReference type="PANTHER" id="PTHR43004">
    <property type="entry name" value="TRK SYSTEM POTASSIUM UPTAKE PROTEIN"/>
    <property type="match status" value="1"/>
</dbReference>
<keyword evidence="6" id="KW-1185">Reference proteome</keyword>
<dbReference type="InterPro" id="IPR050641">
    <property type="entry name" value="RIFMO-like"/>
</dbReference>
<dbReference type="InterPro" id="IPR002938">
    <property type="entry name" value="FAD-bd"/>
</dbReference>
<sequence>MDYDVVVAGAGPVGLMLACELRLAGVDVLVVERLTEPDLTIKAGSINLPTAEALYRRGLAPTLQEHQQRMLQQFARPAGAPAPAAMKRPPIAGHFGGILVGADNVDFTDPEFRDAGPASSIFLIMQQTIEQVLAERAAELGVDVRRGVELTTFTTDDDGVRVVLGEEEVSAGWLVGCDGGRSIVRKLAGFDFVGTDPEITGHQAMVELEGAENLTLGWNSTDTGIYAYGPIPGRILTVEFDGPPIDRDAPITAAELEASLRNVTGADVTITKVITATRFTDNARQATTYRLGRVLLAGDAAHVHSPFGGQGLNLGIGDAVNLGWKLAATIQGWAPDGLLDTYTTERHPIGEWVLDWTRAQITIMRTDRHARALRPVVADLLNTPDGATYLAKKLSGAWQRYDFGSDNDLVGTSAPDLEFADGTRLGDHLRAGKPVLFNLADSPQLRDLAAPWSDRLHLVDTKPAAPGAPAALLIRPDGHIAWTTDNNNLDGLATALHTWLGQPA</sequence>
<dbReference type="Gene3D" id="3.40.30.120">
    <property type="match status" value="1"/>
</dbReference>
<dbReference type="Gene3D" id="3.50.50.60">
    <property type="entry name" value="FAD/NAD(P)-binding domain"/>
    <property type="match status" value="1"/>
</dbReference>
<dbReference type="GO" id="GO:0071949">
    <property type="term" value="F:FAD binding"/>
    <property type="evidence" value="ECO:0007669"/>
    <property type="project" value="InterPro"/>
</dbReference>
<protein>
    <submittedName>
        <fullName evidence="5">2-polyprenyl-6-methoxyphenol hydroxylase-like FAD-dependent oxidoreductase</fullName>
    </submittedName>
</protein>
<comment type="cofactor">
    <cofactor evidence="1">
        <name>FAD</name>
        <dbReference type="ChEBI" id="CHEBI:57692"/>
    </cofactor>
</comment>
<dbReference type="Pfam" id="PF01494">
    <property type="entry name" value="FAD_binding_3"/>
    <property type="match status" value="1"/>
</dbReference>
<dbReference type="EMBL" id="SHKR01000013">
    <property type="protein sequence ID" value="RZU14279.1"/>
    <property type="molecule type" value="Genomic_DNA"/>
</dbReference>
<dbReference type="Pfam" id="PF21274">
    <property type="entry name" value="Rng_hyd_C"/>
    <property type="match status" value="1"/>
</dbReference>
<accession>A0A4Q7WY57</accession>
<dbReference type="SUPFAM" id="SSF51905">
    <property type="entry name" value="FAD/NAD(P)-binding domain"/>
    <property type="match status" value="1"/>
</dbReference>
<reference evidence="5 6" key="1">
    <citation type="journal article" date="2015" name="Stand. Genomic Sci.">
        <title>Genomic Encyclopedia of Bacterial and Archaeal Type Strains, Phase III: the genomes of soil and plant-associated and newly described type strains.</title>
        <authorList>
            <person name="Whitman W.B."/>
            <person name="Woyke T."/>
            <person name="Klenk H.P."/>
            <person name="Zhou Y."/>
            <person name="Lilburn T.G."/>
            <person name="Beck B.J."/>
            <person name="De Vos P."/>
            <person name="Vandamme P."/>
            <person name="Eisen J.A."/>
            <person name="Garrity G."/>
            <person name="Hugenholtz P."/>
            <person name="Kyrpides N.C."/>
        </authorList>
    </citation>
    <scope>NUCLEOTIDE SEQUENCE [LARGE SCALE GENOMIC DNA]</scope>
    <source>
        <strain evidence="5 6">VKM Ac-2540</strain>
    </source>
</reference>
<dbReference type="RefSeq" id="WP_130446447.1">
    <property type="nucleotide sequence ID" value="NZ_SHKR01000013.1"/>
</dbReference>
<evidence type="ECO:0000259" key="4">
    <source>
        <dbReference type="Pfam" id="PF01494"/>
    </source>
</evidence>
<dbReference type="AlphaFoldDB" id="A0A4Q7WY57"/>